<dbReference type="InterPro" id="IPR045694">
    <property type="entry name" value="DUF6058"/>
</dbReference>
<dbReference type="Pfam" id="PF19531">
    <property type="entry name" value="DUF6058"/>
    <property type="match status" value="1"/>
</dbReference>
<proteinExistence type="predicted"/>
<protein>
    <submittedName>
        <fullName evidence="1">Uncharacterized protein</fullName>
    </submittedName>
</protein>
<dbReference type="EMBL" id="AP024545">
    <property type="protein sequence ID" value="BCT91691.1"/>
    <property type="molecule type" value="Genomic_DNA"/>
</dbReference>
<keyword evidence="2" id="KW-1185">Reference proteome</keyword>
<name>A0ABM7Q356_9GAMM</name>
<evidence type="ECO:0000313" key="1">
    <source>
        <dbReference type="EMBL" id="BCT91691.1"/>
    </source>
</evidence>
<gene>
    <name evidence="1" type="ORF">LYSCAS_07150</name>
</gene>
<reference evidence="1 2" key="1">
    <citation type="submission" date="2021-03" db="EMBL/GenBank/DDBJ databases">
        <title>Complete Genome Sequences of Two Lysobacter Strains Isolated from Sea Water (Lysobacter caseinilyticus) and Soil (Lysobacter helvus) in South Korea.</title>
        <authorList>
            <person name="Watanabe Y."/>
            <person name="Arakawa K."/>
        </authorList>
    </citation>
    <scope>NUCLEOTIDE SEQUENCE [LARGE SCALE GENOMIC DNA]</scope>
    <source>
        <strain evidence="1 2">KVB24</strain>
    </source>
</reference>
<dbReference type="Proteomes" id="UP000681317">
    <property type="component" value="Chromosome"/>
</dbReference>
<sequence>MGDIATYLERNFRTAPQLAADCSIAPDALYRLVDERLVPAPSYSVSAEGRLLSKAFGEFPAGAATPGDYFHPANATWVARALEARERLGAREAHHALKARFQHNFALALRECDRTIFRLADSFTDAGQLRAEGIGARTAEAWEAFLDGIYSLCVADPSSEMSIARKEVLQEALNTLSNDEGEWSSAEGKARVGLLIDQYAQAAMPFSPLEYARSSRKRLVDDLREKLGAQ</sequence>
<accession>A0ABM7Q356</accession>
<dbReference type="RefSeq" id="WP_213435776.1">
    <property type="nucleotide sequence ID" value="NZ_AP024545.1"/>
</dbReference>
<organism evidence="1 2">
    <name type="scientific">Noviluteimonas caseinilytica</name>
    <dbReference type="NCBI Taxonomy" id="2675101"/>
    <lineage>
        <taxon>Bacteria</taxon>
        <taxon>Pseudomonadati</taxon>
        <taxon>Pseudomonadota</taxon>
        <taxon>Gammaproteobacteria</taxon>
        <taxon>Lysobacterales</taxon>
        <taxon>Lysobacteraceae</taxon>
        <taxon>Noviluteimonas</taxon>
    </lineage>
</organism>
<evidence type="ECO:0000313" key="2">
    <source>
        <dbReference type="Proteomes" id="UP000681317"/>
    </source>
</evidence>